<dbReference type="OrthoDB" id="4156665at2759"/>
<organism evidence="1 2">
    <name type="scientific">Stachybotrys elegans</name>
    <dbReference type="NCBI Taxonomy" id="80388"/>
    <lineage>
        <taxon>Eukaryota</taxon>
        <taxon>Fungi</taxon>
        <taxon>Dikarya</taxon>
        <taxon>Ascomycota</taxon>
        <taxon>Pezizomycotina</taxon>
        <taxon>Sordariomycetes</taxon>
        <taxon>Hypocreomycetidae</taxon>
        <taxon>Hypocreales</taxon>
        <taxon>Stachybotryaceae</taxon>
        <taxon>Stachybotrys</taxon>
    </lineage>
</organism>
<evidence type="ECO:0000313" key="1">
    <source>
        <dbReference type="EMBL" id="KAH7326552.1"/>
    </source>
</evidence>
<dbReference type="Proteomes" id="UP000813444">
    <property type="component" value="Unassembled WGS sequence"/>
</dbReference>
<gene>
    <name evidence="1" type="ORF">B0I35DRAFT_405770</name>
</gene>
<keyword evidence="2" id="KW-1185">Reference proteome</keyword>
<evidence type="ECO:0000313" key="2">
    <source>
        <dbReference type="Proteomes" id="UP000813444"/>
    </source>
</evidence>
<protein>
    <recommendedName>
        <fullName evidence="3">Beta-xylosidase</fullName>
    </recommendedName>
</protein>
<evidence type="ECO:0008006" key="3">
    <source>
        <dbReference type="Google" id="ProtNLM"/>
    </source>
</evidence>
<dbReference type="AlphaFoldDB" id="A0A8K0WWI8"/>
<reference evidence="1" key="1">
    <citation type="journal article" date="2021" name="Nat. Commun.">
        <title>Genetic determinants of endophytism in the Arabidopsis root mycobiome.</title>
        <authorList>
            <person name="Mesny F."/>
            <person name="Miyauchi S."/>
            <person name="Thiergart T."/>
            <person name="Pickel B."/>
            <person name="Atanasova L."/>
            <person name="Karlsson M."/>
            <person name="Huettel B."/>
            <person name="Barry K.W."/>
            <person name="Haridas S."/>
            <person name="Chen C."/>
            <person name="Bauer D."/>
            <person name="Andreopoulos W."/>
            <person name="Pangilinan J."/>
            <person name="LaButti K."/>
            <person name="Riley R."/>
            <person name="Lipzen A."/>
            <person name="Clum A."/>
            <person name="Drula E."/>
            <person name="Henrissat B."/>
            <person name="Kohler A."/>
            <person name="Grigoriev I.V."/>
            <person name="Martin F.M."/>
            <person name="Hacquard S."/>
        </authorList>
    </citation>
    <scope>NUCLEOTIDE SEQUENCE</scope>
    <source>
        <strain evidence="1">MPI-CAGE-CH-0235</strain>
    </source>
</reference>
<accession>A0A8K0WWI8</accession>
<name>A0A8K0WWI8_9HYPO</name>
<proteinExistence type="predicted"/>
<comment type="caution">
    <text evidence="1">The sequence shown here is derived from an EMBL/GenBank/DDBJ whole genome shotgun (WGS) entry which is preliminary data.</text>
</comment>
<sequence>MMHSKAPAPQYKMLVRRRIAKNPALELKLQQMSLKLAPLVRVDTGDPHPDFPATVLSFWLLTDDQLEALAHAYHQGTPGPWSALYPCPITWDSSLPIEEKRRKIGKFIGLRGCETPIKIQTEEQIAEDARKASLAAEEDIWRRKGYSWRR</sequence>
<dbReference type="EMBL" id="JAGPNK010000002">
    <property type="protein sequence ID" value="KAH7326552.1"/>
    <property type="molecule type" value="Genomic_DNA"/>
</dbReference>